<feature type="region of interest" description="Disordered" evidence="11">
    <location>
        <begin position="1"/>
        <end position="39"/>
    </location>
</feature>
<feature type="transmembrane region" description="Helical" evidence="12">
    <location>
        <begin position="115"/>
        <end position="133"/>
    </location>
</feature>
<evidence type="ECO:0000256" key="5">
    <source>
        <dbReference type="ARBA" id="ARBA00022792"/>
    </source>
</evidence>
<organism evidence="13 14">
    <name type="scientific">Aspergillus leporis</name>
    <dbReference type="NCBI Taxonomy" id="41062"/>
    <lineage>
        <taxon>Eukaryota</taxon>
        <taxon>Fungi</taxon>
        <taxon>Dikarya</taxon>
        <taxon>Ascomycota</taxon>
        <taxon>Pezizomycotina</taxon>
        <taxon>Eurotiomycetes</taxon>
        <taxon>Eurotiomycetidae</taxon>
        <taxon>Eurotiales</taxon>
        <taxon>Aspergillaceae</taxon>
        <taxon>Aspergillus</taxon>
        <taxon>Aspergillus subgen. Circumdati</taxon>
    </lineage>
</organism>
<evidence type="ECO:0000313" key="14">
    <source>
        <dbReference type="Proteomes" id="UP000326565"/>
    </source>
</evidence>
<keyword evidence="14" id="KW-1185">Reference proteome</keyword>
<evidence type="ECO:0000256" key="10">
    <source>
        <dbReference type="SAM" id="Coils"/>
    </source>
</evidence>
<evidence type="ECO:0000256" key="9">
    <source>
        <dbReference type="PIRNR" id="PIRNR007871"/>
    </source>
</evidence>
<protein>
    <recommendedName>
        <fullName evidence="3 9">Cytochrome c oxidase assembly protein COX20, mitochondrial</fullName>
    </recommendedName>
</protein>
<dbReference type="InterPro" id="IPR022533">
    <property type="entry name" value="Cox20"/>
</dbReference>
<dbReference type="Pfam" id="PF12597">
    <property type="entry name" value="Cox20"/>
    <property type="match status" value="1"/>
</dbReference>
<gene>
    <name evidence="13" type="ORF">BDV29DRAFT_37311</name>
</gene>
<keyword evidence="5 9" id="KW-0999">Mitochondrion inner membrane</keyword>
<reference evidence="13 14" key="1">
    <citation type="submission" date="2019-04" db="EMBL/GenBank/DDBJ databases">
        <title>Friends and foes A comparative genomics study of 23 Aspergillus species from section Flavi.</title>
        <authorList>
            <consortium name="DOE Joint Genome Institute"/>
            <person name="Kjaerbolling I."/>
            <person name="Vesth T."/>
            <person name="Frisvad J.C."/>
            <person name="Nybo J.L."/>
            <person name="Theobald S."/>
            <person name="Kildgaard S."/>
            <person name="Isbrandt T."/>
            <person name="Kuo A."/>
            <person name="Sato A."/>
            <person name="Lyhne E.K."/>
            <person name="Kogle M.E."/>
            <person name="Wiebenga A."/>
            <person name="Kun R.S."/>
            <person name="Lubbers R.J."/>
            <person name="Makela M.R."/>
            <person name="Barry K."/>
            <person name="Chovatia M."/>
            <person name="Clum A."/>
            <person name="Daum C."/>
            <person name="Haridas S."/>
            <person name="He G."/>
            <person name="LaButti K."/>
            <person name="Lipzen A."/>
            <person name="Mondo S."/>
            <person name="Riley R."/>
            <person name="Salamov A."/>
            <person name="Simmons B.A."/>
            <person name="Magnuson J.K."/>
            <person name="Henrissat B."/>
            <person name="Mortensen U.H."/>
            <person name="Larsen T.O."/>
            <person name="Devries R.P."/>
            <person name="Grigoriev I.V."/>
            <person name="Machida M."/>
            <person name="Baker S.E."/>
            <person name="Andersen M.R."/>
        </authorList>
    </citation>
    <scope>NUCLEOTIDE SEQUENCE [LARGE SCALE GENOMIC DNA]</scope>
    <source>
        <strain evidence="13 14">CBS 151.66</strain>
    </source>
</reference>
<feature type="region of interest" description="Disordered" evidence="11">
    <location>
        <begin position="46"/>
        <end position="65"/>
    </location>
</feature>
<evidence type="ECO:0000256" key="8">
    <source>
        <dbReference type="ARBA" id="ARBA00023136"/>
    </source>
</evidence>
<keyword evidence="8 9" id="KW-0472">Membrane</keyword>
<keyword evidence="6 12" id="KW-1133">Transmembrane helix</keyword>
<accession>A0A5N5WR49</accession>
<dbReference type="AlphaFoldDB" id="A0A5N5WR49"/>
<dbReference type="Proteomes" id="UP000326565">
    <property type="component" value="Unassembled WGS sequence"/>
</dbReference>
<evidence type="ECO:0000256" key="2">
    <source>
        <dbReference type="ARBA" id="ARBA00009575"/>
    </source>
</evidence>
<comment type="function">
    <text evidence="9">Involved in the assembly of the cytochrome c oxidase complex.</text>
</comment>
<evidence type="ECO:0000256" key="12">
    <source>
        <dbReference type="SAM" id="Phobius"/>
    </source>
</evidence>
<dbReference type="PANTHER" id="PTHR31586">
    <property type="entry name" value="CYTOCHROME C OXIDASE PROTEIN 20"/>
    <property type="match status" value="1"/>
</dbReference>
<feature type="compositionally biased region" description="Basic and acidic residues" evidence="11">
    <location>
        <begin position="21"/>
        <end position="30"/>
    </location>
</feature>
<keyword evidence="4 12" id="KW-0812">Transmembrane</keyword>
<feature type="transmembrane region" description="Helical" evidence="12">
    <location>
        <begin position="92"/>
        <end position="109"/>
    </location>
</feature>
<comment type="subcellular location">
    <subcellularLocation>
        <location evidence="1 9">Mitochondrion inner membrane</location>
    </subcellularLocation>
</comment>
<evidence type="ECO:0000313" key="13">
    <source>
        <dbReference type="EMBL" id="KAB8070265.1"/>
    </source>
</evidence>
<feature type="coiled-coil region" evidence="10">
    <location>
        <begin position="148"/>
        <end position="183"/>
    </location>
</feature>
<keyword evidence="7 9" id="KW-0496">Mitochondrion</keyword>
<name>A0A5N5WR49_9EURO</name>
<proteinExistence type="inferred from homology"/>
<dbReference type="OrthoDB" id="14603at2759"/>
<keyword evidence="10" id="KW-0175">Coiled coil</keyword>
<dbReference type="EMBL" id="ML732309">
    <property type="protein sequence ID" value="KAB8070265.1"/>
    <property type="molecule type" value="Genomic_DNA"/>
</dbReference>
<dbReference type="PANTHER" id="PTHR31586:SF1">
    <property type="entry name" value="CYTOCHROME C OXIDASE ASSEMBLY PROTEIN COX20, MITOCHONDRIAL"/>
    <property type="match status" value="1"/>
</dbReference>
<feature type="compositionally biased region" description="Polar residues" evidence="11">
    <location>
        <begin position="7"/>
        <end position="20"/>
    </location>
</feature>
<sequence length="196" mass="21661">MAEDTLESTAPNSEQHNNPQEQKKPKHEFPKSQVGKLWDAFGNPEESANVLATGPGSSGRDSSDVTVTDAMKSMSLKDATTFYKKPCARDSLLLGIGAGFGIGGVRGVLGGLRSIWTACNWAVGAFAITSLAAHEFCQRRRIQELDGMKQAVELMKELKIKKQQEKEQKAAEVAARLAEEERKRKSWTNLSNYKFW</sequence>
<evidence type="ECO:0000256" key="3">
    <source>
        <dbReference type="ARBA" id="ARBA00017689"/>
    </source>
</evidence>
<dbReference type="GO" id="GO:0033617">
    <property type="term" value="P:mitochondrial respiratory chain complex IV assembly"/>
    <property type="evidence" value="ECO:0007669"/>
    <property type="project" value="InterPro"/>
</dbReference>
<dbReference type="GO" id="GO:0005743">
    <property type="term" value="C:mitochondrial inner membrane"/>
    <property type="evidence" value="ECO:0007669"/>
    <property type="project" value="UniProtKB-SubCell"/>
</dbReference>
<evidence type="ECO:0000256" key="7">
    <source>
        <dbReference type="ARBA" id="ARBA00023128"/>
    </source>
</evidence>
<evidence type="ECO:0000256" key="6">
    <source>
        <dbReference type="ARBA" id="ARBA00022989"/>
    </source>
</evidence>
<comment type="similarity">
    <text evidence="2 9">Belongs to the COX20 family.</text>
</comment>
<dbReference type="PIRSF" id="PIRSF007871">
    <property type="entry name" value="Cox20"/>
    <property type="match status" value="1"/>
</dbReference>
<evidence type="ECO:0000256" key="1">
    <source>
        <dbReference type="ARBA" id="ARBA00004273"/>
    </source>
</evidence>
<evidence type="ECO:0000256" key="11">
    <source>
        <dbReference type="SAM" id="MobiDB-lite"/>
    </source>
</evidence>
<evidence type="ECO:0000256" key="4">
    <source>
        <dbReference type="ARBA" id="ARBA00022692"/>
    </source>
</evidence>